<protein>
    <submittedName>
        <fullName evidence="2">Uncharacterized protein</fullName>
    </submittedName>
</protein>
<dbReference type="Proteomes" id="UP000623129">
    <property type="component" value="Unassembled WGS sequence"/>
</dbReference>
<name>A0A833VV31_9POAL</name>
<accession>A0A833VV31</accession>
<gene>
    <name evidence="2" type="ORF">FCM35_KLT19019</name>
</gene>
<feature type="region of interest" description="Disordered" evidence="1">
    <location>
        <begin position="1"/>
        <end position="24"/>
    </location>
</feature>
<evidence type="ECO:0000313" key="3">
    <source>
        <dbReference type="Proteomes" id="UP000623129"/>
    </source>
</evidence>
<evidence type="ECO:0000313" key="2">
    <source>
        <dbReference type="EMBL" id="KAF3336433.1"/>
    </source>
</evidence>
<sequence>MGNYKGELEGGLTPKAPGENGDEWMTRRLGKLRRVESGLRRNWLRQQEEDEGNESRRRRRERKAFWMADRRRAKCTGGENES</sequence>
<organism evidence="2 3">
    <name type="scientific">Carex littledalei</name>
    <dbReference type="NCBI Taxonomy" id="544730"/>
    <lineage>
        <taxon>Eukaryota</taxon>
        <taxon>Viridiplantae</taxon>
        <taxon>Streptophyta</taxon>
        <taxon>Embryophyta</taxon>
        <taxon>Tracheophyta</taxon>
        <taxon>Spermatophyta</taxon>
        <taxon>Magnoliopsida</taxon>
        <taxon>Liliopsida</taxon>
        <taxon>Poales</taxon>
        <taxon>Cyperaceae</taxon>
        <taxon>Cyperoideae</taxon>
        <taxon>Cariceae</taxon>
        <taxon>Carex</taxon>
        <taxon>Carex subgen. Euthyceras</taxon>
    </lineage>
</organism>
<dbReference type="EMBL" id="SWLB01000007">
    <property type="protein sequence ID" value="KAF3336433.1"/>
    <property type="molecule type" value="Genomic_DNA"/>
</dbReference>
<evidence type="ECO:0000256" key="1">
    <source>
        <dbReference type="SAM" id="MobiDB-lite"/>
    </source>
</evidence>
<proteinExistence type="predicted"/>
<dbReference type="AlphaFoldDB" id="A0A833VV31"/>
<reference evidence="2" key="1">
    <citation type="submission" date="2020-01" db="EMBL/GenBank/DDBJ databases">
        <title>Genome sequence of Kobresia littledalei, the first chromosome-level genome in the family Cyperaceae.</title>
        <authorList>
            <person name="Qu G."/>
        </authorList>
    </citation>
    <scope>NUCLEOTIDE SEQUENCE</scope>
    <source>
        <strain evidence="2">C.B.Clarke</strain>
        <tissue evidence="2">Leaf</tissue>
    </source>
</reference>
<keyword evidence="3" id="KW-1185">Reference proteome</keyword>
<comment type="caution">
    <text evidence="2">The sequence shown here is derived from an EMBL/GenBank/DDBJ whole genome shotgun (WGS) entry which is preliminary data.</text>
</comment>